<feature type="transmembrane region" description="Helical" evidence="5">
    <location>
        <begin position="316"/>
        <end position="337"/>
    </location>
</feature>
<dbReference type="Pfam" id="PF13899">
    <property type="entry name" value="Thioredoxin_7"/>
    <property type="match status" value="1"/>
</dbReference>
<keyword evidence="2 5" id="KW-0812">Transmembrane</keyword>
<dbReference type="GO" id="GO:0017004">
    <property type="term" value="P:cytochrome complex assembly"/>
    <property type="evidence" value="ECO:0007669"/>
    <property type="project" value="InterPro"/>
</dbReference>
<name>A0A806KQ03_9BACT</name>
<comment type="subcellular location">
    <subcellularLocation>
        <location evidence="1">Membrane</location>
        <topology evidence="1">Multi-pass membrane protein</topology>
    </subcellularLocation>
</comment>
<feature type="domain" description="Thiol:disulfide interchange protein DsbD N-terminal" evidence="8">
    <location>
        <begin position="29"/>
        <end position="142"/>
    </location>
</feature>
<feature type="transmembrane region" description="Helical" evidence="5">
    <location>
        <begin position="357"/>
        <end position="375"/>
    </location>
</feature>
<dbReference type="EC" id="1.8.1.8" evidence="9"/>
<evidence type="ECO:0000259" key="8">
    <source>
        <dbReference type="Pfam" id="PF11412"/>
    </source>
</evidence>
<protein>
    <submittedName>
        <fullName evidence="9">Cytochrome c-type biogenesis protein DsbD, protein-disulfide reductase</fullName>
        <ecNumber evidence="9">1.8.1.8</ecNumber>
    </submittedName>
</protein>
<feature type="transmembrane region" description="Helical" evidence="5">
    <location>
        <begin position="282"/>
        <end position="310"/>
    </location>
</feature>
<dbReference type="InterPro" id="IPR036929">
    <property type="entry name" value="DsbDN_sf"/>
</dbReference>
<dbReference type="AlphaFoldDB" id="A0A806KQ03"/>
<feature type="transmembrane region" description="Helical" evidence="5">
    <location>
        <begin position="412"/>
        <end position="430"/>
    </location>
</feature>
<dbReference type="GO" id="GO:0045454">
    <property type="term" value="P:cell redox homeostasis"/>
    <property type="evidence" value="ECO:0007669"/>
    <property type="project" value="TreeGrafter"/>
</dbReference>
<dbReference type="GO" id="GO:0016020">
    <property type="term" value="C:membrane"/>
    <property type="evidence" value="ECO:0007669"/>
    <property type="project" value="UniProtKB-SubCell"/>
</dbReference>
<feature type="chain" id="PRO_5032845081" evidence="6">
    <location>
        <begin position="18"/>
        <end position="548"/>
    </location>
</feature>
<feature type="domain" description="Cytochrome C biogenesis protein transmembrane" evidence="7">
    <location>
        <begin position="158"/>
        <end position="370"/>
    </location>
</feature>
<dbReference type="Gene3D" id="2.60.40.1250">
    <property type="entry name" value="Thiol:disulfide interchange protein DsbD, N-terminal domain"/>
    <property type="match status" value="1"/>
</dbReference>
<keyword evidence="3 5" id="KW-1133">Transmembrane helix</keyword>
<keyword evidence="9" id="KW-0560">Oxidoreductase</keyword>
<dbReference type="Pfam" id="PF02683">
    <property type="entry name" value="DsbD_TM"/>
    <property type="match status" value="1"/>
</dbReference>
<organism evidence="9">
    <name type="scientific">uncultured bacterium contig00016</name>
    <dbReference type="NCBI Taxonomy" id="1181507"/>
    <lineage>
        <taxon>Bacteria</taxon>
        <taxon>environmental samples</taxon>
    </lineage>
</organism>
<dbReference type="Pfam" id="PF11412">
    <property type="entry name" value="DsbD_N"/>
    <property type="match status" value="1"/>
</dbReference>
<evidence type="ECO:0000256" key="6">
    <source>
        <dbReference type="SAM" id="SignalP"/>
    </source>
</evidence>
<dbReference type="InterPro" id="IPR028250">
    <property type="entry name" value="DsbDN"/>
</dbReference>
<accession>A0A806KQ03</accession>
<evidence type="ECO:0000256" key="2">
    <source>
        <dbReference type="ARBA" id="ARBA00022692"/>
    </source>
</evidence>
<feature type="transmembrane region" description="Helical" evidence="5">
    <location>
        <begin position="241"/>
        <end position="261"/>
    </location>
</feature>
<proteinExistence type="predicted"/>
<evidence type="ECO:0000256" key="1">
    <source>
        <dbReference type="ARBA" id="ARBA00004141"/>
    </source>
</evidence>
<evidence type="ECO:0000256" key="3">
    <source>
        <dbReference type="ARBA" id="ARBA00022989"/>
    </source>
</evidence>
<dbReference type="EMBL" id="JQ844215">
    <property type="protein sequence ID" value="AGS52869.1"/>
    <property type="molecule type" value="Genomic_DNA"/>
</dbReference>
<sequence>MARSFALIFLFASMAVAQNNMAPPKTELFYSQEIPKAGDTLYLKVSIPQGWHINANMVLDDFLIPSSVEPVAEGIKFAPALWPEPLKKYNEVLESDLLLLQDTFTVKLPITAVSKDYNPYNAKLKFTYQACSNVCLAPKTIEVFFLDDNEESSLILYFLLAALGGLLLNIMPCVLPILFLKIFDLMKKTGESRRNMLKWGLATAAGVGFSFFVLAALVAAIRLTGDAVGWGFQFQHPAYTATMALGLAVFALNLWGAFDIWMPGNTFKIWERTAKKGGVLGAFAYGVLLVLLSTPCSAPFLGTAVGFAFSASIVELFVIFAGIAIGLSLPYLILSIFPQWTKMLPKPGHWMVVIKQFLGFPLLLTVFWLIWVFYKQAGEEAFIRLCILLFLASLFAWLSGLIAKPGKPWRRFVFLWLIFILIYALSWQIWINPQASSENTERIQQMDSLQSEGHAVWVNGTASWCLNCKWNEKMIFKDEKVIKAFAESNVVKIQLDYTNSSPEALNFFKKYGRSAVPFDLLLTSSGEAILLPEVLTVNAVIEALEKAN</sequence>
<keyword evidence="4 5" id="KW-0472">Membrane</keyword>
<dbReference type="GO" id="GO:0047134">
    <property type="term" value="F:protein-disulfide reductase [NAD(P)H] activity"/>
    <property type="evidence" value="ECO:0007669"/>
    <property type="project" value="UniProtKB-EC"/>
</dbReference>
<evidence type="ECO:0000313" key="9">
    <source>
        <dbReference type="EMBL" id="AGS52869.1"/>
    </source>
</evidence>
<dbReference type="PANTHER" id="PTHR32234:SF3">
    <property type="entry name" value="SUPPRESSION OF COPPER SENSITIVITY PROTEIN"/>
    <property type="match status" value="1"/>
</dbReference>
<feature type="transmembrane region" description="Helical" evidence="5">
    <location>
        <begin position="154"/>
        <end position="180"/>
    </location>
</feature>
<dbReference type="InterPro" id="IPR003834">
    <property type="entry name" value="Cyt_c_assmbl_TM_dom"/>
</dbReference>
<dbReference type="InterPro" id="IPR036249">
    <property type="entry name" value="Thioredoxin-like_sf"/>
</dbReference>
<dbReference type="PANTHER" id="PTHR32234">
    <property type="entry name" value="THIOL:DISULFIDE INTERCHANGE PROTEIN DSBD"/>
    <property type="match status" value="1"/>
</dbReference>
<evidence type="ECO:0000256" key="4">
    <source>
        <dbReference type="ARBA" id="ARBA00023136"/>
    </source>
</evidence>
<evidence type="ECO:0000259" key="7">
    <source>
        <dbReference type="Pfam" id="PF02683"/>
    </source>
</evidence>
<keyword evidence="6" id="KW-0732">Signal</keyword>
<dbReference type="Gene3D" id="3.40.30.10">
    <property type="entry name" value="Glutaredoxin"/>
    <property type="match status" value="1"/>
</dbReference>
<feature type="signal peptide" evidence="6">
    <location>
        <begin position="1"/>
        <end position="17"/>
    </location>
</feature>
<feature type="transmembrane region" description="Helical" evidence="5">
    <location>
        <begin position="381"/>
        <end position="400"/>
    </location>
</feature>
<evidence type="ECO:0000256" key="5">
    <source>
        <dbReference type="SAM" id="Phobius"/>
    </source>
</evidence>
<reference evidence="9" key="1">
    <citation type="submission" date="2012-03" db="EMBL/GenBank/DDBJ databases">
        <title>Functional metagenomics reveals considerable lignocellulase gene clusters in the gut microbiome of a wood-feeding higher termite.</title>
        <authorList>
            <person name="Liu N."/>
        </authorList>
    </citation>
    <scope>NUCLEOTIDE SEQUENCE</scope>
</reference>
<feature type="transmembrane region" description="Helical" evidence="5">
    <location>
        <begin position="201"/>
        <end position="221"/>
    </location>
</feature>
<dbReference type="SUPFAM" id="SSF52833">
    <property type="entry name" value="Thioredoxin-like"/>
    <property type="match status" value="1"/>
</dbReference>